<dbReference type="GO" id="GO:0032049">
    <property type="term" value="P:cardiolipin biosynthetic process"/>
    <property type="evidence" value="ECO:0007669"/>
    <property type="project" value="UniProtKB-ARBA"/>
</dbReference>
<comment type="caution">
    <text evidence="2">The sequence shown here is derived from an EMBL/GenBank/DDBJ whole genome shotgun (WGS) entry which is preliminary data.</text>
</comment>
<organism evidence="2">
    <name type="scientific">human gut metagenome</name>
    <dbReference type="NCBI Taxonomy" id="408170"/>
    <lineage>
        <taxon>unclassified sequences</taxon>
        <taxon>metagenomes</taxon>
        <taxon>organismal metagenomes</taxon>
    </lineage>
</organism>
<feature type="non-terminal residue" evidence="2">
    <location>
        <position position="173"/>
    </location>
</feature>
<dbReference type="InterPro" id="IPR001736">
    <property type="entry name" value="PLipase_D/transphosphatidylase"/>
</dbReference>
<dbReference type="PANTHER" id="PTHR21248:SF22">
    <property type="entry name" value="PHOSPHOLIPASE D"/>
    <property type="match status" value="1"/>
</dbReference>
<dbReference type="GO" id="GO:0030572">
    <property type="term" value="F:phosphatidyltransferase activity"/>
    <property type="evidence" value="ECO:0007669"/>
    <property type="project" value="UniProtKB-ARBA"/>
</dbReference>
<dbReference type="PROSITE" id="PS50035">
    <property type="entry name" value="PLD"/>
    <property type="match status" value="1"/>
</dbReference>
<dbReference type="AlphaFoldDB" id="K1RX95"/>
<evidence type="ECO:0000313" key="2">
    <source>
        <dbReference type="EMBL" id="EKC47909.1"/>
    </source>
</evidence>
<sequence length="173" mass="19723">MIRKAKKEIILSTFDIREGSSSDDIFSELLKASRRGVKIKILVDGLYGTIHMTGKDIFAAVGSEPNVEICFYNTPNLLKPWTINGCLHDKYIVADHKYLLMGGRNMFDYFLGTHKGKSKGIDREILIVNQGSKDQGAVGQIRRYFQKVWNLEVCKTKFSTCSKNKKEKEVKRL</sequence>
<name>K1RX95_9ZZZZ</name>
<feature type="domain" description="PLD phosphodiesterase" evidence="1">
    <location>
        <begin position="83"/>
        <end position="110"/>
    </location>
</feature>
<dbReference type="SUPFAM" id="SSF56024">
    <property type="entry name" value="Phospholipase D/nuclease"/>
    <property type="match status" value="1"/>
</dbReference>
<dbReference type="Pfam" id="PF13091">
    <property type="entry name" value="PLDc_2"/>
    <property type="match status" value="1"/>
</dbReference>
<protein>
    <submittedName>
        <fullName evidence="2">Phospholipase D domain protein</fullName>
    </submittedName>
</protein>
<proteinExistence type="predicted"/>
<accession>K1RX95</accession>
<gene>
    <name evidence="2" type="ORF">OBE_15458</name>
</gene>
<dbReference type="InterPro" id="IPR025202">
    <property type="entry name" value="PLD-like_dom"/>
</dbReference>
<dbReference type="Gene3D" id="3.30.870.10">
    <property type="entry name" value="Endonuclease Chain A"/>
    <property type="match status" value="1"/>
</dbReference>
<evidence type="ECO:0000259" key="1">
    <source>
        <dbReference type="PROSITE" id="PS50035"/>
    </source>
</evidence>
<dbReference type="EMBL" id="AJWZ01010627">
    <property type="protein sequence ID" value="EKC47909.1"/>
    <property type="molecule type" value="Genomic_DNA"/>
</dbReference>
<reference evidence="2" key="1">
    <citation type="journal article" date="2013" name="Environ. Microbiol.">
        <title>Microbiota from the distal guts of lean and obese adolescents exhibit partial functional redundancy besides clear differences in community structure.</title>
        <authorList>
            <person name="Ferrer M."/>
            <person name="Ruiz A."/>
            <person name="Lanza F."/>
            <person name="Haange S.B."/>
            <person name="Oberbach A."/>
            <person name="Till H."/>
            <person name="Bargiela R."/>
            <person name="Campoy C."/>
            <person name="Segura M.T."/>
            <person name="Richter M."/>
            <person name="von Bergen M."/>
            <person name="Seifert J."/>
            <person name="Suarez A."/>
        </authorList>
    </citation>
    <scope>NUCLEOTIDE SEQUENCE</scope>
</reference>
<dbReference type="PANTHER" id="PTHR21248">
    <property type="entry name" value="CARDIOLIPIN SYNTHASE"/>
    <property type="match status" value="1"/>
</dbReference>